<protein>
    <submittedName>
        <fullName evidence="2">Uncharacterized protein</fullName>
    </submittedName>
</protein>
<comment type="caution">
    <text evidence="2">The sequence shown here is derived from an EMBL/GenBank/DDBJ whole genome shotgun (WGS) entry which is preliminary data.</text>
</comment>
<sequence length="145" mass="15441">MRLASILSVLAVSNALTVQRGTTSFLSSSICRGDEQTKINSQLTRGVGSLNSVNSDRRRTALIRMGTLLTLPIFSSPSVAGALDMDAFVAGELAADKKACNPKYDPKCTPELTKDEALCQYGQSGGKDRSEACKRAREARAAKGK</sequence>
<keyword evidence="3" id="KW-1185">Reference proteome</keyword>
<feature type="chain" id="PRO_5040983417" evidence="1">
    <location>
        <begin position="16"/>
        <end position="145"/>
    </location>
</feature>
<reference evidence="3" key="1">
    <citation type="journal article" date="2023" name="Commun. Biol.">
        <title>Genome analysis of Parmales, the sister group of diatoms, reveals the evolutionary specialization of diatoms from phago-mixotrophs to photoautotrophs.</title>
        <authorList>
            <person name="Ban H."/>
            <person name="Sato S."/>
            <person name="Yoshikawa S."/>
            <person name="Yamada K."/>
            <person name="Nakamura Y."/>
            <person name="Ichinomiya M."/>
            <person name="Sato N."/>
            <person name="Blanc-Mathieu R."/>
            <person name="Endo H."/>
            <person name="Kuwata A."/>
            <person name="Ogata H."/>
        </authorList>
    </citation>
    <scope>NUCLEOTIDE SEQUENCE [LARGE SCALE GENOMIC DNA]</scope>
</reference>
<evidence type="ECO:0000313" key="2">
    <source>
        <dbReference type="EMBL" id="GMI40406.1"/>
    </source>
</evidence>
<evidence type="ECO:0000313" key="3">
    <source>
        <dbReference type="Proteomes" id="UP001165065"/>
    </source>
</evidence>
<gene>
    <name evidence="2" type="ORF">TrCOL_g5923</name>
</gene>
<organism evidence="2 3">
    <name type="scientific">Triparma columacea</name>
    <dbReference type="NCBI Taxonomy" id="722753"/>
    <lineage>
        <taxon>Eukaryota</taxon>
        <taxon>Sar</taxon>
        <taxon>Stramenopiles</taxon>
        <taxon>Ochrophyta</taxon>
        <taxon>Bolidophyceae</taxon>
        <taxon>Parmales</taxon>
        <taxon>Triparmaceae</taxon>
        <taxon>Triparma</taxon>
    </lineage>
</organism>
<feature type="signal peptide" evidence="1">
    <location>
        <begin position="1"/>
        <end position="15"/>
    </location>
</feature>
<evidence type="ECO:0000256" key="1">
    <source>
        <dbReference type="SAM" id="SignalP"/>
    </source>
</evidence>
<dbReference type="AlphaFoldDB" id="A0A9W7L9P8"/>
<name>A0A9W7L9P8_9STRA</name>
<proteinExistence type="predicted"/>
<accession>A0A9W7L9P8</accession>
<dbReference type="Proteomes" id="UP001165065">
    <property type="component" value="Unassembled WGS sequence"/>
</dbReference>
<keyword evidence="1" id="KW-0732">Signal</keyword>
<dbReference type="OrthoDB" id="43371at2759"/>
<dbReference type="EMBL" id="BRYA01000127">
    <property type="protein sequence ID" value="GMI40406.1"/>
    <property type="molecule type" value="Genomic_DNA"/>
</dbReference>